<dbReference type="OrthoDB" id="9981897at2"/>
<dbReference type="AlphaFoldDB" id="A0A0B5APV2"/>
<keyword evidence="2" id="KW-1185">Reference proteome</keyword>
<dbReference type="Proteomes" id="UP000031449">
    <property type="component" value="Chromosome"/>
</dbReference>
<accession>A0A0B5APV2</accession>
<sequence length="50" mass="6190">MQNQIEQLEQQLFRIQKWIEDKDKTLEYADIYEEISRMEKELNDLKGRDS</sequence>
<organism evidence="1 2">
    <name type="scientific">Jeotgalibacillus malaysiensis</name>
    <dbReference type="NCBI Taxonomy" id="1508404"/>
    <lineage>
        <taxon>Bacteria</taxon>
        <taxon>Bacillati</taxon>
        <taxon>Bacillota</taxon>
        <taxon>Bacilli</taxon>
        <taxon>Bacillales</taxon>
        <taxon>Caryophanaceae</taxon>
        <taxon>Jeotgalibacillus</taxon>
    </lineage>
</organism>
<dbReference type="HOGENOM" id="CLU_3118719_0_0_9"/>
<protein>
    <submittedName>
        <fullName evidence="1">Uncharacterized protein</fullName>
    </submittedName>
</protein>
<reference evidence="1 2" key="1">
    <citation type="submission" date="2014-08" db="EMBL/GenBank/DDBJ databases">
        <title>Complete genome of a marine bacteria Jeotgalibacillus malaysiensis.</title>
        <authorList>
            <person name="Yaakop A.S."/>
            <person name="Chan K.-G."/>
            <person name="Goh K.M."/>
        </authorList>
    </citation>
    <scope>NUCLEOTIDE SEQUENCE [LARGE SCALE GENOMIC DNA]</scope>
    <source>
        <strain evidence="1 2">D5</strain>
    </source>
</reference>
<gene>
    <name evidence="1" type="ORF">JMA_12160</name>
</gene>
<evidence type="ECO:0000313" key="2">
    <source>
        <dbReference type="Proteomes" id="UP000031449"/>
    </source>
</evidence>
<dbReference type="STRING" id="1508404.JMA_12160"/>
<dbReference type="KEGG" id="jeo:JMA_12160"/>
<proteinExistence type="predicted"/>
<dbReference type="EMBL" id="CP009416">
    <property type="protein sequence ID" value="AJD90533.1"/>
    <property type="molecule type" value="Genomic_DNA"/>
</dbReference>
<name>A0A0B5APV2_9BACL</name>
<dbReference type="BioCyc" id="JESP1508404:G14D9-10451-MONOMER"/>
<evidence type="ECO:0000313" key="1">
    <source>
        <dbReference type="EMBL" id="AJD90533.1"/>
    </source>
</evidence>